<feature type="chain" id="PRO_5001925356" evidence="1">
    <location>
        <begin position="22"/>
        <end position="364"/>
    </location>
</feature>
<dbReference type="Pfam" id="PF16141">
    <property type="entry name" value="GH18_BT1044-like"/>
    <property type="match status" value="1"/>
</dbReference>
<proteinExistence type="predicted"/>
<evidence type="ECO:0000313" key="3">
    <source>
        <dbReference type="Proteomes" id="UP000029525"/>
    </source>
</evidence>
<protein>
    <submittedName>
        <fullName evidence="2">Endo-beta-N-acetylglucosaminidase</fullName>
    </submittedName>
</protein>
<feature type="signal peptide" evidence="1">
    <location>
        <begin position="1"/>
        <end position="21"/>
    </location>
</feature>
<dbReference type="Proteomes" id="UP000029525">
    <property type="component" value="Unassembled WGS sequence"/>
</dbReference>
<name>A0A096CK78_9BACT</name>
<keyword evidence="1" id="KW-0732">Signal</keyword>
<dbReference type="SUPFAM" id="SSF51445">
    <property type="entry name" value="(Trans)glycosidases"/>
    <property type="match status" value="1"/>
</dbReference>
<dbReference type="OrthoDB" id="7183084at2"/>
<accession>A0A096CK78</accession>
<evidence type="ECO:0000256" key="1">
    <source>
        <dbReference type="SAM" id="SignalP"/>
    </source>
</evidence>
<organism evidence="2 3">
    <name type="scientific">Prevotella bivia DNF00320</name>
    <dbReference type="NCBI Taxonomy" id="1401068"/>
    <lineage>
        <taxon>Bacteria</taxon>
        <taxon>Pseudomonadati</taxon>
        <taxon>Bacteroidota</taxon>
        <taxon>Bacteroidia</taxon>
        <taxon>Bacteroidales</taxon>
        <taxon>Prevotellaceae</taxon>
        <taxon>Prevotella</taxon>
    </lineage>
</organism>
<dbReference type="PROSITE" id="PS51257">
    <property type="entry name" value="PROKAR_LIPOPROTEIN"/>
    <property type="match status" value="1"/>
</dbReference>
<dbReference type="InterPro" id="IPR017853">
    <property type="entry name" value="GH"/>
</dbReference>
<dbReference type="RefSeq" id="WP_036865826.1">
    <property type="nucleotide sequence ID" value="NZ_JRNQ01000004.1"/>
</dbReference>
<dbReference type="Gene3D" id="3.20.20.80">
    <property type="entry name" value="Glycosidases"/>
    <property type="match status" value="1"/>
</dbReference>
<gene>
    <name evidence="2" type="ORF">HMPREF0647_00970</name>
</gene>
<dbReference type="InterPro" id="IPR032320">
    <property type="entry name" value="GH18_BT1044-like"/>
</dbReference>
<reference evidence="2 3" key="1">
    <citation type="submission" date="2014-07" db="EMBL/GenBank/DDBJ databases">
        <authorList>
            <person name="McCorrison J."/>
            <person name="Sanka R."/>
            <person name="Torralba M."/>
            <person name="Gillis M."/>
            <person name="Haft D.H."/>
            <person name="Methe B."/>
            <person name="Sutton G."/>
            <person name="Nelson K.E."/>
        </authorList>
    </citation>
    <scope>NUCLEOTIDE SEQUENCE [LARGE SCALE GENOMIC DNA]</scope>
    <source>
        <strain evidence="2 3">DNF00320</strain>
    </source>
</reference>
<dbReference type="AlphaFoldDB" id="A0A096CK78"/>
<evidence type="ECO:0000313" key="2">
    <source>
        <dbReference type="EMBL" id="KGF45714.1"/>
    </source>
</evidence>
<sequence>MKSIKYLVGMLVAVCTLSACSTTPEANNIDDALVNADAQLKIAHEKYLENLRAYKKTDHSLTFGWFGGWTADGPENRFLSSIPDSVDLVSIWGGWSNLSEAKIKDLRETQQKKGTKFMPCVLLMDLGNAITPDDPEGGSWGQYARKFWGWVDGDDAKIKAAIEKYANALCDTVFKYDYDGFDIDCEPNYAQPFRTEKNMWLGDRPKWFLDAMAKRIGPKAEDEKGRSKLLVVDGEVTYYDKFGHGYGADIFNYFIRQSYGASSFYRLDNEASALSAYLSKKGVSTADAYKKLIVTEEFEKYSSKGGVDFHLPDGTITRSYLGMAKWCATGMRKGGVGAYHMEKDYAANYKYMRDGIQIMNPAKK</sequence>
<comment type="caution">
    <text evidence="2">The sequence shown here is derived from an EMBL/GenBank/DDBJ whole genome shotgun (WGS) entry which is preliminary data.</text>
</comment>
<dbReference type="EMBL" id="JRNQ01000004">
    <property type="protein sequence ID" value="KGF45714.1"/>
    <property type="molecule type" value="Genomic_DNA"/>
</dbReference>